<dbReference type="STRING" id="402881.Plav_3150"/>
<feature type="binding site" evidence="10">
    <location>
        <position position="30"/>
    </location>
    <ligand>
        <name>Zn(2+)</name>
        <dbReference type="ChEBI" id="CHEBI:29105"/>
    </ligand>
</feature>
<evidence type="ECO:0000313" key="12">
    <source>
        <dbReference type="Proteomes" id="UP000006377"/>
    </source>
</evidence>
<feature type="binding site" evidence="10">
    <location>
        <position position="28"/>
    </location>
    <ligand>
        <name>Zn(2+)</name>
        <dbReference type="ChEBI" id="CHEBI:29105"/>
    </ligand>
</feature>
<feature type="binding site" evidence="10">
    <location>
        <position position="13"/>
    </location>
    <ligand>
        <name>Zn(2+)</name>
        <dbReference type="ChEBI" id="CHEBI:29105"/>
    </ligand>
</feature>
<reference evidence="11 12" key="1">
    <citation type="journal article" date="2011" name="Stand. Genomic Sci.">
        <title>Complete genome sequence of Parvibaculum lavamentivorans type strain (DS-1(T)).</title>
        <authorList>
            <person name="Schleheck D."/>
            <person name="Weiss M."/>
            <person name="Pitluck S."/>
            <person name="Bruce D."/>
            <person name="Land M.L."/>
            <person name="Han S."/>
            <person name="Saunders E."/>
            <person name="Tapia R."/>
            <person name="Detter C."/>
            <person name="Brettin T."/>
            <person name="Han J."/>
            <person name="Woyke T."/>
            <person name="Goodwin L."/>
            <person name="Pennacchio L."/>
            <person name="Nolan M."/>
            <person name="Cook A.M."/>
            <person name="Kjelleberg S."/>
            <person name="Thomas T."/>
        </authorList>
    </citation>
    <scope>NUCLEOTIDE SEQUENCE [LARGE SCALE GENOMIC DNA]</scope>
    <source>
        <strain evidence="12">DS-1 / DSM 13023 / NCIMB 13966</strain>
    </source>
</reference>
<dbReference type="Proteomes" id="UP000006377">
    <property type="component" value="Chromosome"/>
</dbReference>
<sequence>MKIYKEFLFDAAHFLPYAEEGHPNRRMHGHSFRVVVWLKGKPAAETGIVRHFEDVEREIMAVREKLDHHLLNEIEGLEFPTLERIAAWIWDALATPLPEIARVEVHRASCREGCIYDGPEAE</sequence>
<name>A7HXX3_PARL1</name>
<dbReference type="GO" id="GO:0008616">
    <property type="term" value="P:tRNA queuosine(34) biosynthetic process"/>
    <property type="evidence" value="ECO:0007669"/>
    <property type="project" value="UniProtKB-KW"/>
</dbReference>
<comment type="similarity">
    <text evidence="3 9">Belongs to the PTPS family. QueD subfamily.</text>
</comment>
<dbReference type="SUPFAM" id="SSF55620">
    <property type="entry name" value="Tetrahydrobiopterin biosynthesis enzymes-like"/>
    <property type="match status" value="1"/>
</dbReference>
<evidence type="ECO:0000313" key="11">
    <source>
        <dbReference type="EMBL" id="ABS64756.1"/>
    </source>
</evidence>
<gene>
    <name evidence="11" type="ordered locus">Plav_3150</name>
</gene>
<keyword evidence="7 9" id="KW-0456">Lyase</keyword>
<dbReference type="RefSeq" id="WP_012112078.1">
    <property type="nucleotide sequence ID" value="NC_009719.1"/>
</dbReference>
<dbReference type="PANTHER" id="PTHR12589">
    <property type="entry name" value="PYRUVOYL TETRAHYDROBIOPTERIN SYNTHASE"/>
    <property type="match status" value="1"/>
</dbReference>
<dbReference type="PANTHER" id="PTHR12589:SF7">
    <property type="entry name" value="6-PYRUVOYL TETRAHYDROBIOPTERIN SYNTHASE"/>
    <property type="match status" value="1"/>
</dbReference>
<evidence type="ECO:0000256" key="5">
    <source>
        <dbReference type="ARBA" id="ARBA00022723"/>
    </source>
</evidence>
<dbReference type="EC" id="4.-.-.-" evidence="9"/>
<proteinExistence type="inferred from homology"/>
<dbReference type="InterPro" id="IPR007115">
    <property type="entry name" value="6-PTP_synth/QueD"/>
</dbReference>
<dbReference type="AlphaFoldDB" id="A7HXX3"/>
<evidence type="ECO:0000256" key="1">
    <source>
        <dbReference type="ARBA" id="ARBA00002285"/>
    </source>
</evidence>
<dbReference type="PIRSF" id="PIRSF006113">
    <property type="entry name" value="PTP_synth"/>
    <property type="match status" value="1"/>
</dbReference>
<evidence type="ECO:0000256" key="4">
    <source>
        <dbReference type="ARBA" id="ARBA00018141"/>
    </source>
</evidence>
<dbReference type="EMBL" id="CP000774">
    <property type="protein sequence ID" value="ABS64756.1"/>
    <property type="molecule type" value="Genomic_DNA"/>
</dbReference>
<evidence type="ECO:0000256" key="7">
    <source>
        <dbReference type="ARBA" id="ARBA00023239"/>
    </source>
</evidence>
<evidence type="ECO:0000256" key="3">
    <source>
        <dbReference type="ARBA" id="ARBA00008900"/>
    </source>
</evidence>
<dbReference type="Pfam" id="PF01242">
    <property type="entry name" value="PTPS"/>
    <property type="match status" value="1"/>
</dbReference>
<comment type="cofactor">
    <cofactor evidence="9 10">
        <name>Zn(2+)</name>
        <dbReference type="ChEBI" id="CHEBI:29105"/>
    </cofactor>
    <text evidence="9 10">Binds 1 zinc ion per subunit.</text>
</comment>
<comment type="catalytic activity">
    <reaction evidence="8 9">
        <text>7,8-dihydroneopterin 3'-triphosphate + H2O = 6-carboxy-5,6,7,8-tetrahydropterin + triphosphate + acetaldehyde + 2 H(+)</text>
        <dbReference type="Rhea" id="RHEA:27966"/>
        <dbReference type="ChEBI" id="CHEBI:15343"/>
        <dbReference type="ChEBI" id="CHEBI:15377"/>
        <dbReference type="ChEBI" id="CHEBI:15378"/>
        <dbReference type="ChEBI" id="CHEBI:18036"/>
        <dbReference type="ChEBI" id="CHEBI:58462"/>
        <dbReference type="ChEBI" id="CHEBI:61032"/>
        <dbReference type="EC" id="4.1.2.50"/>
    </reaction>
</comment>
<dbReference type="InterPro" id="IPR038418">
    <property type="entry name" value="6-PTP_synth/QueD_sf"/>
</dbReference>
<keyword evidence="5 9" id="KW-0479">Metal-binding</keyword>
<evidence type="ECO:0000256" key="2">
    <source>
        <dbReference type="ARBA" id="ARBA00005061"/>
    </source>
</evidence>
<keyword evidence="12" id="KW-1185">Reference proteome</keyword>
<evidence type="ECO:0000256" key="10">
    <source>
        <dbReference type="PIRSR" id="PIRSR006113-2"/>
    </source>
</evidence>
<dbReference type="Gene3D" id="3.30.479.10">
    <property type="entry name" value="6-pyruvoyl tetrahydropterin synthase/QueD"/>
    <property type="match status" value="1"/>
</dbReference>
<evidence type="ECO:0000256" key="8">
    <source>
        <dbReference type="ARBA" id="ARBA00048807"/>
    </source>
</evidence>
<comment type="pathway">
    <text evidence="2 9">Purine metabolism; 7-cyano-7-deazaguanine biosynthesis.</text>
</comment>
<accession>A7HXX3</accession>
<dbReference type="eggNOG" id="COG0720">
    <property type="taxonomic scope" value="Bacteria"/>
</dbReference>
<comment type="function">
    <text evidence="1">Catalyzes the conversion of 7,8-dihydroneopterin triphosphate (H2NTP) to 6-carboxy-5,6,7,8-tetrahydropterin (CPH4) and acetaldehyde.</text>
</comment>
<dbReference type="UniPathway" id="UPA00391"/>
<protein>
    <recommendedName>
        <fullName evidence="4 9">6-carboxy-5,6,7,8-tetrahydropterin synthase</fullName>
        <ecNumber evidence="9">4.-.-.-</ecNumber>
    </recommendedName>
</protein>
<evidence type="ECO:0000256" key="9">
    <source>
        <dbReference type="PIRNR" id="PIRNR006113"/>
    </source>
</evidence>
<dbReference type="OrthoDB" id="9804698at2"/>
<keyword evidence="6 9" id="KW-0862">Zinc</keyword>
<dbReference type="HOGENOM" id="CLU_111016_6_1_5"/>
<dbReference type="KEGG" id="pla:Plav_3150"/>
<dbReference type="GO" id="GO:0070497">
    <property type="term" value="F:6-carboxytetrahydropterin synthase activity"/>
    <property type="evidence" value="ECO:0007669"/>
    <property type="project" value="UniProtKB-EC"/>
</dbReference>
<dbReference type="GO" id="GO:0046872">
    <property type="term" value="F:metal ion binding"/>
    <property type="evidence" value="ECO:0007669"/>
    <property type="project" value="UniProtKB-KW"/>
</dbReference>
<keyword evidence="9" id="KW-0671">Queuosine biosynthesis</keyword>
<evidence type="ECO:0000256" key="6">
    <source>
        <dbReference type="ARBA" id="ARBA00022833"/>
    </source>
</evidence>
<organism evidence="11 12">
    <name type="scientific">Parvibaculum lavamentivorans (strain DS-1 / DSM 13023 / NCIMB 13966)</name>
    <dbReference type="NCBI Taxonomy" id="402881"/>
    <lineage>
        <taxon>Bacteria</taxon>
        <taxon>Pseudomonadati</taxon>
        <taxon>Pseudomonadota</taxon>
        <taxon>Alphaproteobacteria</taxon>
        <taxon>Hyphomicrobiales</taxon>
        <taxon>Parvibaculaceae</taxon>
        <taxon>Parvibaculum</taxon>
    </lineage>
</organism>